<evidence type="ECO:0008006" key="4">
    <source>
        <dbReference type="Google" id="ProtNLM"/>
    </source>
</evidence>
<evidence type="ECO:0000313" key="2">
    <source>
        <dbReference type="EMBL" id="SFL61885.1"/>
    </source>
</evidence>
<accession>A0A1I4J5K3</accession>
<name>A0A1I4J5K3_9BACI</name>
<keyword evidence="1" id="KW-1133">Transmembrane helix</keyword>
<dbReference type="RefSeq" id="WP_091482354.1">
    <property type="nucleotide sequence ID" value="NZ_FOTR01000002.1"/>
</dbReference>
<feature type="transmembrane region" description="Helical" evidence="1">
    <location>
        <begin position="36"/>
        <end position="54"/>
    </location>
</feature>
<dbReference type="STRING" id="334253.SAMN04487943_102481"/>
<protein>
    <recommendedName>
        <fullName evidence="4">PH domain-containing protein</fullName>
    </recommendedName>
</protein>
<feature type="transmembrane region" description="Helical" evidence="1">
    <location>
        <begin position="7"/>
        <end position="24"/>
    </location>
</feature>
<evidence type="ECO:0000313" key="3">
    <source>
        <dbReference type="Proteomes" id="UP000198565"/>
    </source>
</evidence>
<keyword evidence="1" id="KW-0472">Membrane</keyword>
<dbReference type="Proteomes" id="UP000198565">
    <property type="component" value="Unassembled WGS sequence"/>
</dbReference>
<proteinExistence type="predicted"/>
<keyword evidence="3" id="KW-1185">Reference proteome</keyword>
<keyword evidence="1" id="KW-0812">Transmembrane</keyword>
<dbReference type="EMBL" id="FOTR01000002">
    <property type="protein sequence ID" value="SFL61885.1"/>
    <property type="molecule type" value="Genomic_DNA"/>
</dbReference>
<organism evidence="2 3">
    <name type="scientific">Gracilibacillus orientalis</name>
    <dbReference type="NCBI Taxonomy" id="334253"/>
    <lineage>
        <taxon>Bacteria</taxon>
        <taxon>Bacillati</taxon>
        <taxon>Bacillota</taxon>
        <taxon>Bacilli</taxon>
        <taxon>Bacillales</taxon>
        <taxon>Bacillaceae</taxon>
        <taxon>Gracilibacillus</taxon>
    </lineage>
</organism>
<reference evidence="3" key="1">
    <citation type="submission" date="2016-10" db="EMBL/GenBank/DDBJ databases">
        <authorList>
            <person name="Varghese N."/>
            <person name="Submissions S."/>
        </authorList>
    </citation>
    <scope>NUCLEOTIDE SEQUENCE [LARGE SCALE GENOMIC DNA]</scope>
    <source>
        <strain evidence="3">CGMCC 1.4250</strain>
    </source>
</reference>
<gene>
    <name evidence="2" type="ORF">SAMN04487943_102481</name>
</gene>
<evidence type="ECO:0000256" key="1">
    <source>
        <dbReference type="SAM" id="Phobius"/>
    </source>
</evidence>
<sequence>MEYHINALRWSTISIFFVVILWNILSDYYGSSLPLFLLYLLFVAALATSVQLTFKIQNDHLVYQVLLYKRSIIKKEIYPDRVNQMEFIRAGWAKKAAIIKVDKGHNIRLVVLQPPKAYDDLIVFAEKHDIAIVKTNDYLTLERKEERNKRKD</sequence>
<dbReference type="OrthoDB" id="2427324at2"/>
<dbReference type="AlphaFoldDB" id="A0A1I4J5K3"/>